<dbReference type="KEGG" id="pno:SNOG_10205"/>
<feature type="compositionally biased region" description="Basic residues" evidence="1">
    <location>
        <begin position="68"/>
        <end position="80"/>
    </location>
</feature>
<organism evidence="2 3">
    <name type="scientific">Phaeosphaeria nodorum (strain SN15 / ATCC MYA-4574 / FGSC 10173)</name>
    <name type="common">Glume blotch fungus</name>
    <name type="synonym">Parastagonospora nodorum</name>
    <dbReference type="NCBI Taxonomy" id="321614"/>
    <lineage>
        <taxon>Eukaryota</taxon>
        <taxon>Fungi</taxon>
        <taxon>Dikarya</taxon>
        <taxon>Ascomycota</taxon>
        <taxon>Pezizomycotina</taxon>
        <taxon>Dothideomycetes</taxon>
        <taxon>Pleosporomycetidae</taxon>
        <taxon>Pleosporales</taxon>
        <taxon>Pleosporineae</taxon>
        <taxon>Phaeosphaeriaceae</taxon>
        <taxon>Parastagonospora</taxon>
    </lineage>
</organism>
<dbReference type="InParanoid" id="Q0UDF9"/>
<accession>Q0UDF9</accession>
<dbReference type="RefSeq" id="XP_001800486.1">
    <property type="nucleotide sequence ID" value="XM_001800434.1"/>
</dbReference>
<name>Q0UDF9_PHANO</name>
<dbReference type="AlphaFoldDB" id="Q0UDF9"/>
<sequence length="107" mass="11716">MMIEHSNAPTRCPTRSSFNISSSALGTFAQTTRRTSFMSTLALACLVLRLAAAGTMWPCRLFGSQPTKSRRRAHQKRHHSGTAQATRSTVLTPSDCSPVFGSRKPCF</sequence>
<dbReference type="GeneID" id="5977392"/>
<evidence type="ECO:0000256" key="1">
    <source>
        <dbReference type="SAM" id="MobiDB-lite"/>
    </source>
</evidence>
<proteinExistence type="predicted"/>
<gene>
    <name evidence="2" type="ORF">SNOG_10205</name>
</gene>
<evidence type="ECO:0000313" key="2">
    <source>
        <dbReference type="EMBL" id="EAT82540.2"/>
    </source>
</evidence>
<evidence type="ECO:0000313" key="3">
    <source>
        <dbReference type="Proteomes" id="UP000001055"/>
    </source>
</evidence>
<dbReference type="Proteomes" id="UP000001055">
    <property type="component" value="Unassembled WGS sequence"/>
</dbReference>
<dbReference type="EMBL" id="CH445340">
    <property type="protein sequence ID" value="EAT82540.2"/>
    <property type="molecule type" value="Genomic_DNA"/>
</dbReference>
<protein>
    <submittedName>
        <fullName evidence="2">Uncharacterized protein</fullName>
    </submittedName>
</protein>
<feature type="region of interest" description="Disordered" evidence="1">
    <location>
        <begin position="63"/>
        <end position="107"/>
    </location>
</feature>
<feature type="compositionally biased region" description="Polar residues" evidence="1">
    <location>
        <begin position="81"/>
        <end position="95"/>
    </location>
</feature>
<reference evidence="3" key="1">
    <citation type="journal article" date="2007" name="Plant Cell">
        <title>Dothideomycete-plant interactions illuminated by genome sequencing and EST analysis of the wheat pathogen Stagonospora nodorum.</title>
        <authorList>
            <person name="Hane J.K."/>
            <person name="Lowe R.G."/>
            <person name="Solomon P.S."/>
            <person name="Tan K.C."/>
            <person name="Schoch C.L."/>
            <person name="Spatafora J.W."/>
            <person name="Crous P.W."/>
            <person name="Kodira C."/>
            <person name="Birren B.W."/>
            <person name="Galagan J.E."/>
            <person name="Torriani S.F."/>
            <person name="McDonald B.A."/>
            <person name="Oliver R.P."/>
        </authorList>
    </citation>
    <scope>NUCLEOTIDE SEQUENCE [LARGE SCALE GENOMIC DNA]</scope>
    <source>
        <strain evidence="3">SN15 / ATCC MYA-4574 / FGSC 10173</strain>
    </source>
</reference>